<name>A0ABW3QBQ1_9BACT</name>
<evidence type="ECO:0008006" key="3">
    <source>
        <dbReference type="Google" id="ProtNLM"/>
    </source>
</evidence>
<accession>A0ABW3QBQ1</accession>
<reference evidence="2" key="1">
    <citation type="journal article" date="2019" name="Int. J. Syst. Evol. Microbiol.">
        <title>The Global Catalogue of Microorganisms (GCM) 10K type strain sequencing project: providing services to taxonomists for standard genome sequencing and annotation.</title>
        <authorList>
            <consortium name="The Broad Institute Genomics Platform"/>
            <consortium name="The Broad Institute Genome Sequencing Center for Infectious Disease"/>
            <person name="Wu L."/>
            <person name="Ma J."/>
        </authorList>
    </citation>
    <scope>NUCLEOTIDE SEQUENCE [LARGE SCALE GENOMIC DNA]</scope>
    <source>
        <strain evidence="2">CCUG 55608</strain>
    </source>
</reference>
<dbReference type="SUPFAM" id="SSF49785">
    <property type="entry name" value="Galactose-binding domain-like"/>
    <property type="match status" value="1"/>
</dbReference>
<dbReference type="EMBL" id="JBHTLP010000018">
    <property type="protein sequence ID" value="MFD1143749.1"/>
    <property type="molecule type" value="Genomic_DNA"/>
</dbReference>
<comment type="caution">
    <text evidence="1">The sequence shown here is derived from an EMBL/GenBank/DDBJ whole genome shotgun (WGS) entry which is preliminary data.</text>
</comment>
<keyword evidence="2" id="KW-1185">Reference proteome</keyword>
<organism evidence="1 2">
    <name type="scientific">Larkinella insperata</name>
    <dbReference type="NCBI Taxonomy" id="332158"/>
    <lineage>
        <taxon>Bacteria</taxon>
        <taxon>Pseudomonadati</taxon>
        <taxon>Bacteroidota</taxon>
        <taxon>Cytophagia</taxon>
        <taxon>Cytophagales</taxon>
        <taxon>Spirosomataceae</taxon>
        <taxon>Larkinella</taxon>
    </lineage>
</organism>
<dbReference type="Proteomes" id="UP001597116">
    <property type="component" value="Unassembled WGS sequence"/>
</dbReference>
<gene>
    <name evidence="1" type="ORF">ACFQ4C_21655</name>
</gene>
<protein>
    <recommendedName>
        <fullName evidence="3">Carbohydrate-binding protein</fullName>
    </recommendedName>
</protein>
<dbReference type="RefSeq" id="WP_379884756.1">
    <property type="nucleotide sequence ID" value="NZ_JBHTLP010000018.1"/>
</dbReference>
<evidence type="ECO:0000313" key="2">
    <source>
        <dbReference type="Proteomes" id="UP001597116"/>
    </source>
</evidence>
<proteinExistence type="predicted"/>
<evidence type="ECO:0000313" key="1">
    <source>
        <dbReference type="EMBL" id="MFD1143749.1"/>
    </source>
</evidence>
<dbReference type="InterPro" id="IPR008979">
    <property type="entry name" value="Galactose-bd-like_sf"/>
</dbReference>
<sequence>MRKQILDSQPQDSSDDSNWIVLEHLAQVEVTSEEENHPIESALIAGRAGGWRASQAGVQVIRLRFDEPVNIGLIQLLFIEKQTPRTQEFVLRWSNRQPDADQEVLRQQFTFSPPGTTRQLEQYTVQLRSVLSLELILTPDINDGPARASLQELRLA</sequence>